<dbReference type="Gene3D" id="3.40.50.2300">
    <property type="match status" value="1"/>
</dbReference>
<dbReference type="AlphaFoldDB" id="A0A4U8QC95"/>
<protein>
    <recommendedName>
        <fullName evidence="2">Stage 0 sporulation protein A homolog</fullName>
    </recommendedName>
</protein>
<evidence type="ECO:0000256" key="10">
    <source>
        <dbReference type="PROSITE-ProRule" id="PRU00169"/>
    </source>
</evidence>
<accession>A0A4U8QC95</accession>
<dbReference type="Pfam" id="PF12833">
    <property type="entry name" value="HTH_18"/>
    <property type="match status" value="1"/>
</dbReference>
<dbReference type="GO" id="GO:0000160">
    <property type="term" value="P:phosphorelay signal transduction system"/>
    <property type="evidence" value="ECO:0007669"/>
    <property type="project" value="UniProtKB-KW"/>
</dbReference>
<dbReference type="Pfam" id="PF00072">
    <property type="entry name" value="Response_reg"/>
    <property type="match status" value="1"/>
</dbReference>
<proteinExistence type="predicted"/>
<evidence type="ECO:0000256" key="1">
    <source>
        <dbReference type="ARBA" id="ARBA00004496"/>
    </source>
</evidence>
<evidence type="ECO:0000256" key="7">
    <source>
        <dbReference type="ARBA" id="ARBA00023125"/>
    </source>
</evidence>
<evidence type="ECO:0000256" key="8">
    <source>
        <dbReference type="ARBA" id="ARBA00023163"/>
    </source>
</evidence>
<dbReference type="STRING" id="180332.GCA_000797495_00168"/>
<dbReference type="GO" id="GO:0043565">
    <property type="term" value="F:sequence-specific DNA binding"/>
    <property type="evidence" value="ECO:0007669"/>
    <property type="project" value="InterPro"/>
</dbReference>
<dbReference type="InterPro" id="IPR001789">
    <property type="entry name" value="Sig_transdc_resp-reg_receiver"/>
</dbReference>
<evidence type="ECO:0000256" key="4">
    <source>
        <dbReference type="ARBA" id="ARBA00022553"/>
    </source>
</evidence>
<dbReference type="SUPFAM" id="SSF46689">
    <property type="entry name" value="Homeodomain-like"/>
    <property type="match status" value="2"/>
</dbReference>
<evidence type="ECO:0000313" key="14">
    <source>
        <dbReference type="Proteomes" id="UP000306509"/>
    </source>
</evidence>
<evidence type="ECO:0000313" key="13">
    <source>
        <dbReference type="EMBL" id="TLD02329.1"/>
    </source>
</evidence>
<dbReference type="Gene3D" id="1.10.10.60">
    <property type="entry name" value="Homeodomain-like"/>
    <property type="match status" value="2"/>
</dbReference>
<dbReference type="PROSITE" id="PS00041">
    <property type="entry name" value="HTH_ARAC_FAMILY_1"/>
    <property type="match status" value="1"/>
</dbReference>
<feature type="modified residue" description="4-aspartylphosphate" evidence="10">
    <location>
        <position position="54"/>
    </location>
</feature>
<dbReference type="EMBL" id="QGQD01000017">
    <property type="protein sequence ID" value="TLD02329.1"/>
    <property type="molecule type" value="Genomic_DNA"/>
</dbReference>
<name>A0A4U8QC95_9FIRM</name>
<evidence type="ECO:0000256" key="3">
    <source>
        <dbReference type="ARBA" id="ARBA00022490"/>
    </source>
</evidence>
<keyword evidence="14" id="KW-1185">Reference proteome</keyword>
<dbReference type="InterPro" id="IPR051552">
    <property type="entry name" value="HptR"/>
</dbReference>
<keyword evidence="3" id="KW-0963">Cytoplasm</keyword>
<dbReference type="InterPro" id="IPR018060">
    <property type="entry name" value="HTH_AraC"/>
</dbReference>
<evidence type="ECO:0000259" key="11">
    <source>
        <dbReference type="PROSITE" id="PS01124"/>
    </source>
</evidence>
<keyword evidence="7" id="KW-0238">DNA-binding</keyword>
<organism evidence="13 14">
    <name type="scientific">Robinsoniella peoriensis</name>
    <dbReference type="NCBI Taxonomy" id="180332"/>
    <lineage>
        <taxon>Bacteria</taxon>
        <taxon>Bacillati</taxon>
        <taxon>Bacillota</taxon>
        <taxon>Clostridia</taxon>
        <taxon>Lachnospirales</taxon>
        <taxon>Lachnospiraceae</taxon>
        <taxon>Robinsoniella</taxon>
    </lineage>
</organism>
<keyword evidence="5" id="KW-0902">Two-component regulatory system</keyword>
<dbReference type="SMART" id="SM00448">
    <property type="entry name" value="REC"/>
    <property type="match status" value="1"/>
</dbReference>
<dbReference type="InterPro" id="IPR018062">
    <property type="entry name" value="HTH_AraC-typ_CS"/>
</dbReference>
<comment type="caution">
    <text evidence="13">The sequence shown here is derived from an EMBL/GenBank/DDBJ whole genome shotgun (WGS) entry which is preliminary data.</text>
</comment>
<evidence type="ECO:0000256" key="9">
    <source>
        <dbReference type="ARBA" id="ARBA00024867"/>
    </source>
</evidence>
<evidence type="ECO:0000256" key="5">
    <source>
        <dbReference type="ARBA" id="ARBA00023012"/>
    </source>
</evidence>
<comment type="function">
    <text evidence="9">May play the central regulatory role in sporulation. It may be an element of the effector pathway responsible for the activation of sporulation genes in response to nutritional stress. Spo0A may act in concert with spo0H (a sigma factor) to control the expression of some genes that are critical to the sporulation process.</text>
</comment>
<comment type="subcellular location">
    <subcellularLocation>
        <location evidence="1">Cytoplasm</location>
    </subcellularLocation>
</comment>
<gene>
    <name evidence="13" type="ORF">DSM106044_00711</name>
</gene>
<keyword evidence="8" id="KW-0804">Transcription</keyword>
<dbReference type="PROSITE" id="PS01124">
    <property type="entry name" value="HTH_ARAC_FAMILY_2"/>
    <property type="match status" value="1"/>
</dbReference>
<dbReference type="PANTHER" id="PTHR42713:SF3">
    <property type="entry name" value="TRANSCRIPTIONAL REGULATORY PROTEIN HPTR"/>
    <property type="match status" value="1"/>
</dbReference>
<dbReference type="RefSeq" id="WP_138001797.1">
    <property type="nucleotide sequence ID" value="NZ_QGQD01000017.1"/>
</dbReference>
<evidence type="ECO:0000256" key="2">
    <source>
        <dbReference type="ARBA" id="ARBA00018672"/>
    </source>
</evidence>
<keyword evidence="6" id="KW-0805">Transcription regulation</keyword>
<sequence>MRILIIDDDVQIREGITEGIDWSSLGIEEVRNCGDGASGLVIYEEFRPDIILADVRMPEMDGLEFLRRIREKDENVKVIMISGYSDFEYLKSAIKYGAEDYELKPIKVKNLIGLISRTKQKIIQERFSKAKVEEYQSSYEKNFIREVLRAEVVDPNVIVGFLQTRFRSMDTRTAICGALMADPDTDRSEYSELDRKVLYYIESLEEDISCFRIRGGQYLLLMPALPSSLYVFNQQNKMKSCYDKMKQCDWYREGGITISLGVSTEVPLSQVKRGYDLACSWLEYRICDGRESVHIQTGATCRNRQTDEIKNIPDLTRALTEAFLNKSESRIEQIVDQVGNIMRHNRVIDMNIVLEFLLDSCIEVNNYYIKNEYRKKPFHTVSIHARLDKYYFLDDYLEYSKMLLKEALNQEKQEIWNKYSSAIAKAVHHIEMHYMENLTAEYMGEYIEKTPNYFSHLFKKEVGVSFKEYLNRIRMEKAKVLLVDTDLKIYEVAEKVGFHDSIYFSQAFKKCMGCSPAECKKG</sequence>
<dbReference type="Proteomes" id="UP000306509">
    <property type="component" value="Unassembled WGS sequence"/>
</dbReference>
<evidence type="ECO:0000256" key="6">
    <source>
        <dbReference type="ARBA" id="ARBA00023015"/>
    </source>
</evidence>
<dbReference type="PROSITE" id="PS50110">
    <property type="entry name" value="RESPONSE_REGULATORY"/>
    <property type="match status" value="1"/>
</dbReference>
<dbReference type="GO" id="GO:0003700">
    <property type="term" value="F:DNA-binding transcription factor activity"/>
    <property type="evidence" value="ECO:0007669"/>
    <property type="project" value="InterPro"/>
</dbReference>
<dbReference type="PANTHER" id="PTHR42713">
    <property type="entry name" value="HISTIDINE KINASE-RELATED"/>
    <property type="match status" value="1"/>
</dbReference>
<dbReference type="InterPro" id="IPR011006">
    <property type="entry name" value="CheY-like_superfamily"/>
</dbReference>
<dbReference type="InterPro" id="IPR009057">
    <property type="entry name" value="Homeodomain-like_sf"/>
</dbReference>
<reference evidence="13 14" key="1">
    <citation type="journal article" date="2019" name="Anaerobe">
        <title>Detection of Robinsoniella peoriensis in multiple bone samples of a trauma patient.</title>
        <authorList>
            <person name="Schrottner P."/>
            <person name="Hartwich K."/>
            <person name="Bunk B."/>
            <person name="Schober I."/>
            <person name="Helbig S."/>
            <person name="Rudolph W.W."/>
            <person name="Gunzer F."/>
        </authorList>
    </citation>
    <scope>NUCLEOTIDE SEQUENCE [LARGE SCALE GENOMIC DNA]</scope>
    <source>
        <strain evidence="13 14">DSM 106044</strain>
    </source>
</reference>
<dbReference type="SUPFAM" id="SSF52172">
    <property type="entry name" value="CheY-like"/>
    <property type="match status" value="1"/>
</dbReference>
<keyword evidence="4 10" id="KW-0597">Phosphoprotein</keyword>
<evidence type="ECO:0000259" key="12">
    <source>
        <dbReference type="PROSITE" id="PS50110"/>
    </source>
</evidence>
<dbReference type="SMART" id="SM00342">
    <property type="entry name" value="HTH_ARAC"/>
    <property type="match status" value="1"/>
</dbReference>
<feature type="domain" description="Response regulatory" evidence="12">
    <location>
        <begin position="2"/>
        <end position="119"/>
    </location>
</feature>
<dbReference type="GO" id="GO:0005737">
    <property type="term" value="C:cytoplasm"/>
    <property type="evidence" value="ECO:0007669"/>
    <property type="project" value="UniProtKB-SubCell"/>
</dbReference>
<dbReference type="CDD" id="cd17536">
    <property type="entry name" value="REC_YesN-like"/>
    <property type="match status" value="1"/>
</dbReference>
<feature type="domain" description="HTH araC/xylS-type" evidence="11">
    <location>
        <begin position="424"/>
        <end position="522"/>
    </location>
</feature>